<reference evidence="1 2" key="1">
    <citation type="journal article" date="2020" name="Microorganisms">
        <title>Polyphasic Characterisation of Cedecea colo sp. nov., a New Enteric Bacterium Isolated from the Koala Hindgut.</title>
        <authorList>
            <person name="Boath J.M."/>
            <person name="Dakhal S."/>
            <person name="Van T.T.H."/>
            <person name="Moore R.J."/>
            <person name="Dekiwadia C."/>
            <person name="Macreadie I.G."/>
        </authorList>
    </citation>
    <scope>NUCLEOTIDE SEQUENCE [LARGE SCALE GENOMIC DNA]</scope>
    <source>
        <strain evidence="1 2">ZA</strain>
    </source>
</reference>
<sequence length="62" mass="6500">MKNEHTALLKEITDEAELITISDGAGSGQWETGASGVWAGIMGGGEVSGKRSGTEFLEENVF</sequence>
<proteinExistence type="predicted"/>
<name>A0ABX0VQN6_9ENTR</name>
<dbReference type="Proteomes" id="UP000697927">
    <property type="component" value="Unassembled WGS sequence"/>
</dbReference>
<dbReference type="RefSeq" id="WP_167613658.1">
    <property type="nucleotide sequence ID" value="NZ_SOYS01000009.1"/>
</dbReference>
<protein>
    <submittedName>
        <fullName evidence="1">Uncharacterized protein</fullName>
    </submittedName>
</protein>
<evidence type="ECO:0000313" key="1">
    <source>
        <dbReference type="EMBL" id="NIY49262.1"/>
    </source>
</evidence>
<evidence type="ECO:0000313" key="2">
    <source>
        <dbReference type="Proteomes" id="UP000697927"/>
    </source>
</evidence>
<keyword evidence="2" id="KW-1185">Reference proteome</keyword>
<accession>A0ABX0VQN6</accession>
<comment type="caution">
    <text evidence="1">The sequence shown here is derived from an EMBL/GenBank/DDBJ whole genome shotgun (WGS) entry which is preliminary data.</text>
</comment>
<organism evidence="1 2">
    <name type="scientific">Cedecea colo</name>
    <dbReference type="NCBI Taxonomy" id="2552946"/>
    <lineage>
        <taxon>Bacteria</taxon>
        <taxon>Pseudomonadati</taxon>
        <taxon>Pseudomonadota</taxon>
        <taxon>Gammaproteobacteria</taxon>
        <taxon>Enterobacterales</taxon>
        <taxon>Enterobacteriaceae</taxon>
        <taxon>Cedecea</taxon>
    </lineage>
</organism>
<gene>
    <name evidence="1" type="ORF">E2L00_17550</name>
</gene>
<dbReference type="EMBL" id="SOYS01000009">
    <property type="protein sequence ID" value="NIY49262.1"/>
    <property type="molecule type" value="Genomic_DNA"/>
</dbReference>